<dbReference type="PANTHER" id="PTHR35024:SF4">
    <property type="entry name" value="POLYMER-FORMING CYTOSKELETAL PROTEIN"/>
    <property type="match status" value="1"/>
</dbReference>
<protein>
    <submittedName>
        <fullName evidence="2">Polymer-forming cytoskeletal protein</fullName>
    </submittedName>
</protein>
<dbReference type="AlphaFoldDB" id="A0A7C5N3V7"/>
<accession>A0A7C5N3V7</accession>
<gene>
    <name evidence="2" type="ORF">ENJ98_03625</name>
</gene>
<comment type="similarity">
    <text evidence="1">Belongs to the bactofilin family.</text>
</comment>
<reference evidence="2" key="1">
    <citation type="journal article" date="2020" name="mSystems">
        <title>Genome- and Community-Level Interaction Insights into Carbon Utilization and Element Cycling Functions of Hydrothermarchaeota in Hydrothermal Sediment.</title>
        <authorList>
            <person name="Zhou Z."/>
            <person name="Liu Y."/>
            <person name="Xu W."/>
            <person name="Pan J."/>
            <person name="Luo Z.H."/>
            <person name="Li M."/>
        </authorList>
    </citation>
    <scope>NUCLEOTIDE SEQUENCE [LARGE SCALE GENOMIC DNA]</scope>
    <source>
        <strain evidence="2">HyVt-535</strain>
    </source>
</reference>
<sequence>MGRTKKLKMPPIATVVGPDTVLEGNLSFTGGMHLDGTIRGNVNGQPDSNATLVVSSTGRIEGDVTVDNLVLDGTIVGDVYACNRVELAPDARVTGTVRYRLLEMAMGAEVNGQLVHVEEAHSCAPPAASGEGAPEGTE</sequence>
<dbReference type="Pfam" id="PF04519">
    <property type="entry name" value="Bactofilin"/>
    <property type="match status" value="1"/>
</dbReference>
<name>A0A7C5N3V7_9GAMM</name>
<organism evidence="2">
    <name type="scientific">Thiolapillus brandeum</name>
    <dbReference type="NCBI Taxonomy" id="1076588"/>
    <lineage>
        <taxon>Bacteria</taxon>
        <taxon>Pseudomonadati</taxon>
        <taxon>Pseudomonadota</taxon>
        <taxon>Gammaproteobacteria</taxon>
        <taxon>Chromatiales</taxon>
        <taxon>Sedimenticolaceae</taxon>
        <taxon>Thiolapillus</taxon>
    </lineage>
</organism>
<evidence type="ECO:0000256" key="1">
    <source>
        <dbReference type="ARBA" id="ARBA00044755"/>
    </source>
</evidence>
<dbReference type="PANTHER" id="PTHR35024">
    <property type="entry name" value="HYPOTHETICAL CYTOSOLIC PROTEIN"/>
    <property type="match status" value="1"/>
</dbReference>
<evidence type="ECO:0000313" key="2">
    <source>
        <dbReference type="EMBL" id="HHH13304.1"/>
    </source>
</evidence>
<proteinExistence type="inferred from homology"/>
<dbReference type="Proteomes" id="UP000886100">
    <property type="component" value="Unassembled WGS sequence"/>
</dbReference>
<dbReference type="EMBL" id="DROM01000224">
    <property type="protein sequence ID" value="HHH13304.1"/>
    <property type="molecule type" value="Genomic_DNA"/>
</dbReference>
<dbReference type="InterPro" id="IPR007607">
    <property type="entry name" value="BacA/B"/>
</dbReference>
<comment type="caution">
    <text evidence="2">The sequence shown here is derived from an EMBL/GenBank/DDBJ whole genome shotgun (WGS) entry which is preliminary data.</text>
</comment>